<dbReference type="SUPFAM" id="SSF52540">
    <property type="entry name" value="P-loop containing nucleoside triphosphate hydrolases"/>
    <property type="match status" value="1"/>
</dbReference>
<dbReference type="InterPro" id="IPR011990">
    <property type="entry name" value="TPR-like_helical_dom_sf"/>
</dbReference>
<dbReference type="PROSITE" id="PS50005">
    <property type="entry name" value="TPR"/>
    <property type="match status" value="1"/>
</dbReference>
<comment type="caution">
    <text evidence="9">The sequence shown here is derived from an EMBL/GenBank/DDBJ whole genome shotgun (WGS) entry which is preliminary data.</text>
</comment>
<evidence type="ECO:0000313" key="9">
    <source>
        <dbReference type="EMBL" id="MDT0468111.1"/>
    </source>
</evidence>
<keyword evidence="5" id="KW-0804">Transcription</keyword>
<sequence length="948" mass="101609">MKETLRFAVLGPVRAWRGTAEVDLGSPQQRTVLAALLLAEGAQVSAGELIDAVWGMRAPASAAGTLRTYVHHLRKALASAGETVPVIQSVGRGYQLHVSQDDVDVGVFLRLFSRAEYAHDAGNVREAAEYLREGLGLWRGSALSGLRGDYADTQRHRLGEQRLSAYAMLMRADIELGSHVQAAGTLTGLVREHPLDERFRELLMLALYRSGRQAAALATYREAQALLADELGVDPGPGLQAMHQRVLRADDDLLAPALPARAEPADNPDQDSAKAATPAQLPAALATFVGREAELSTVHGLVAGQGEAVVSVITGMAGVGKTAFAVRWARQIADDFPDGQIFLNLRGFDQGGPPVPPGQALRTVLEVLGANGGKLPQDVDALAALHRTWLAGKRVLLLLDNARDAAQVRPLLPGAPGCLVIVTSRHQMAGLVAVDGAHPVHLDVLTDPEARHLLARRLGHARTAAEPQAVADIVALCCRLPLALAIAASRAATRPAMPLSAVATELYDSAGGLDAFRSGDSAADVRVAFACSYHALSPDAARLFRLFALHPGPDTALAAIASLAGFSLLHTRHLLAELIQAHLVEERSLGRFALHDLLSAYASELLDATDLQDERDAARSRLLNHYLHSADSARQFFRSGQDDVDLPPVLPGVCVEEFGGAGAAEAAKRWLNVERAALVASIGLASRDRRHDAYTWRLAWVIKQYLDRRGRWNEVETTHRAALEAVCRLGDPLGEACIRRGLARAAATLGLFQEAQVHMTRSLELFVATGDPAVSGEAHRQAGWLAERLGDIPGALNHAETALDLSRASGDAATTARSLNAVGWYHALLGQYEQALVHCREALPLHRTASDVCGSADTHDSIGYAHQQLGEYDQAVSAYREALARYRSSDVLYGSADTLGRLGDTYMTMGRPWDARAAWGEALDVFDALGHARADEIRNKIKESHADG</sequence>
<dbReference type="CDD" id="cd15831">
    <property type="entry name" value="BTAD"/>
    <property type="match status" value="1"/>
</dbReference>
<feature type="DNA-binding region" description="OmpR/PhoB-type" evidence="7">
    <location>
        <begin position="1"/>
        <end position="98"/>
    </location>
</feature>
<organism evidence="9 10">
    <name type="scientific">Streptomyces gibsoniae</name>
    <dbReference type="NCBI Taxonomy" id="3075529"/>
    <lineage>
        <taxon>Bacteria</taxon>
        <taxon>Bacillati</taxon>
        <taxon>Actinomycetota</taxon>
        <taxon>Actinomycetes</taxon>
        <taxon>Kitasatosporales</taxon>
        <taxon>Streptomycetaceae</taxon>
        <taxon>Streptomyces</taxon>
    </lineage>
</organism>
<evidence type="ECO:0000256" key="5">
    <source>
        <dbReference type="ARBA" id="ARBA00023163"/>
    </source>
</evidence>
<dbReference type="Pfam" id="PF03704">
    <property type="entry name" value="BTAD"/>
    <property type="match status" value="1"/>
</dbReference>
<reference evidence="10" key="1">
    <citation type="submission" date="2023-07" db="EMBL/GenBank/DDBJ databases">
        <title>30 novel species of actinomycetes from the DSMZ collection.</title>
        <authorList>
            <person name="Nouioui I."/>
        </authorList>
    </citation>
    <scope>NUCLEOTIDE SEQUENCE [LARGE SCALE GENOMIC DNA]</scope>
    <source>
        <strain evidence="10">DSM 41699</strain>
    </source>
</reference>
<feature type="domain" description="OmpR/PhoB-type" evidence="8">
    <location>
        <begin position="1"/>
        <end position="98"/>
    </location>
</feature>
<dbReference type="InterPro" id="IPR005158">
    <property type="entry name" value="BTAD"/>
</dbReference>
<dbReference type="SMART" id="SM00862">
    <property type="entry name" value="Trans_reg_C"/>
    <property type="match status" value="1"/>
</dbReference>
<evidence type="ECO:0000256" key="6">
    <source>
        <dbReference type="PROSITE-ProRule" id="PRU00339"/>
    </source>
</evidence>
<dbReference type="PROSITE" id="PS51755">
    <property type="entry name" value="OMPR_PHOB"/>
    <property type="match status" value="1"/>
</dbReference>
<dbReference type="Gene3D" id="1.25.40.10">
    <property type="entry name" value="Tetratricopeptide repeat domain"/>
    <property type="match status" value="2"/>
</dbReference>
<dbReference type="SUPFAM" id="SSF48452">
    <property type="entry name" value="TPR-like"/>
    <property type="match status" value="3"/>
</dbReference>
<dbReference type="InterPro" id="IPR036388">
    <property type="entry name" value="WH-like_DNA-bd_sf"/>
</dbReference>
<keyword evidence="4 7" id="KW-0238">DNA-binding</keyword>
<dbReference type="EMBL" id="JAVREY010000066">
    <property type="protein sequence ID" value="MDT0468111.1"/>
    <property type="molecule type" value="Genomic_DNA"/>
</dbReference>
<protein>
    <submittedName>
        <fullName evidence="9">BTAD domain-containing putative transcriptional regulator</fullName>
    </submittedName>
</protein>
<evidence type="ECO:0000256" key="3">
    <source>
        <dbReference type="ARBA" id="ARBA00023015"/>
    </source>
</evidence>
<dbReference type="PRINTS" id="PR00364">
    <property type="entry name" value="DISEASERSIST"/>
</dbReference>
<gene>
    <name evidence="9" type="ORF">RM764_34855</name>
</gene>
<dbReference type="InterPro" id="IPR016032">
    <property type="entry name" value="Sig_transdc_resp-reg_C-effctor"/>
</dbReference>
<dbReference type="InterPro" id="IPR027417">
    <property type="entry name" value="P-loop_NTPase"/>
</dbReference>
<dbReference type="Pfam" id="PF00486">
    <property type="entry name" value="Trans_reg_C"/>
    <property type="match status" value="1"/>
</dbReference>
<keyword evidence="3" id="KW-0805">Transcription regulation</keyword>
<dbReference type="SMART" id="SM01043">
    <property type="entry name" value="BTAD"/>
    <property type="match status" value="1"/>
</dbReference>
<dbReference type="RefSeq" id="WP_311699556.1">
    <property type="nucleotide sequence ID" value="NZ_JAVREY010000066.1"/>
</dbReference>
<evidence type="ECO:0000313" key="10">
    <source>
        <dbReference type="Proteomes" id="UP001183809"/>
    </source>
</evidence>
<keyword evidence="2" id="KW-0902">Two-component regulatory system</keyword>
<dbReference type="Gene3D" id="1.10.10.10">
    <property type="entry name" value="Winged helix-like DNA-binding domain superfamily/Winged helix DNA-binding domain"/>
    <property type="match status" value="1"/>
</dbReference>
<evidence type="ECO:0000256" key="2">
    <source>
        <dbReference type="ARBA" id="ARBA00023012"/>
    </source>
</evidence>
<evidence type="ECO:0000259" key="8">
    <source>
        <dbReference type="PROSITE" id="PS51755"/>
    </source>
</evidence>
<evidence type="ECO:0000256" key="7">
    <source>
        <dbReference type="PROSITE-ProRule" id="PRU01091"/>
    </source>
</evidence>
<keyword evidence="10" id="KW-1185">Reference proteome</keyword>
<dbReference type="Pfam" id="PF13424">
    <property type="entry name" value="TPR_12"/>
    <property type="match status" value="2"/>
</dbReference>
<dbReference type="SMART" id="SM00028">
    <property type="entry name" value="TPR"/>
    <property type="match status" value="5"/>
</dbReference>
<comment type="similarity">
    <text evidence="1">Belongs to the AfsR/DnrI/RedD regulatory family.</text>
</comment>
<evidence type="ECO:0000256" key="4">
    <source>
        <dbReference type="ARBA" id="ARBA00023125"/>
    </source>
</evidence>
<dbReference type="InterPro" id="IPR019734">
    <property type="entry name" value="TPR_rpt"/>
</dbReference>
<evidence type="ECO:0000256" key="1">
    <source>
        <dbReference type="ARBA" id="ARBA00005820"/>
    </source>
</evidence>
<dbReference type="PANTHER" id="PTHR35807">
    <property type="entry name" value="TRANSCRIPTIONAL REGULATOR REDD-RELATED"/>
    <property type="match status" value="1"/>
</dbReference>
<proteinExistence type="inferred from homology"/>
<dbReference type="InterPro" id="IPR001867">
    <property type="entry name" value="OmpR/PhoB-type_DNA-bd"/>
</dbReference>
<accession>A0ABU2U4F3</accession>
<dbReference type="InterPro" id="IPR051677">
    <property type="entry name" value="AfsR-DnrI-RedD_regulator"/>
</dbReference>
<dbReference type="Proteomes" id="UP001183809">
    <property type="component" value="Unassembled WGS sequence"/>
</dbReference>
<dbReference type="SUPFAM" id="SSF46894">
    <property type="entry name" value="C-terminal effector domain of the bipartite response regulators"/>
    <property type="match status" value="1"/>
</dbReference>
<dbReference type="Gene3D" id="3.40.50.300">
    <property type="entry name" value="P-loop containing nucleotide triphosphate hydrolases"/>
    <property type="match status" value="1"/>
</dbReference>
<name>A0ABU2U4F3_9ACTN</name>
<dbReference type="PANTHER" id="PTHR35807:SF1">
    <property type="entry name" value="TRANSCRIPTIONAL REGULATOR REDD"/>
    <property type="match status" value="1"/>
</dbReference>
<keyword evidence="6" id="KW-0802">TPR repeat</keyword>
<feature type="repeat" description="TPR" evidence="6">
    <location>
        <begin position="856"/>
        <end position="889"/>
    </location>
</feature>